<dbReference type="EMBL" id="JAGPXD010000001">
    <property type="protein sequence ID" value="KAH7376774.1"/>
    <property type="molecule type" value="Genomic_DNA"/>
</dbReference>
<feature type="transmembrane region" description="Helical" evidence="7">
    <location>
        <begin position="58"/>
        <end position="79"/>
    </location>
</feature>
<comment type="similarity">
    <text evidence="2">Belongs to the major facilitator superfamily. Sugar transporter (TC 2.A.1.1) family.</text>
</comment>
<dbReference type="FunFam" id="1.20.1250.20:FF:000134">
    <property type="entry name" value="MFS sugar transporter protein"/>
    <property type="match status" value="1"/>
</dbReference>
<dbReference type="Pfam" id="PF00083">
    <property type="entry name" value="Sugar_tr"/>
    <property type="match status" value="1"/>
</dbReference>
<feature type="transmembrane region" description="Helical" evidence="7">
    <location>
        <begin position="311"/>
        <end position="332"/>
    </location>
</feature>
<name>A0A8K0X9U7_9PEZI</name>
<keyword evidence="6 7" id="KW-0472">Membrane</keyword>
<dbReference type="OrthoDB" id="65569at2759"/>
<keyword evidence="5 7" id="KW-1133">Transmembrane helix</keyword>
<feature type="transmembrane region" description="Helical" evidence="7">
    <location>
        <begin position="154"/>
        <end position="174"/>
    </location>
</feature>
<comment type="subcellular location">
    <subcellularLocation>
        <location evidence="1">Membrane</location>
        <topology evidence="1">Multi-pass membrane protein</topology>
    </subcellularLocation>
</comment>
<reference evidence="9" key="1">
    <citation type="journal article" date="2021" name="Nat. Commun.">
        <title>Genetic determinants of endophytism in the Arabidopsis root mycobiome.</title>
        <authorList>
            <person name="Mesny F."/>
            <person name="Miyauchi S."/>
            <person name="Thiergart T."/>
            <person name="Pickel B."/>
            <person name="Atanasova L."/>
            <person name="Karlsson M."/>
            <person name="Huettel B."/>
            <person name="Barry K.W."/>
            <person name="Haridas S."/>
            <person name="Chen C."/>
            <person name="Bauer D."/>
            <person name="Andreopoulos W."/>
            <person name="Pangilinan J."/>
            <person name="LaButti K."/>
            <person name="Riley R."/>
            <person name="Lipzen A."/>
            <person name="Clum A."/>
            <person name="Drula E."/>
            <person name="Henrissat B."/>
            <person name="Kohler A."/>
            <person name="Grigoriev I.V."/>
            <person name="Martin F.M."/>
            <person name="Hacquard S."/>
        </authorList>
    </citation>
    <scope>NUCLEOTIDE SEQUENCE</scope>
    <source>
        <strain evidence="9">MPI-CAGE-AT-0016</strain>
    </source>
</reference>
<dbReference type="Gene3D" id="1.20.1250.20">
    <property type="entry name" value="MFS general substrate transporter like domains"/>
    <property type="match status" value="1"/>
</dbReference>
<feature type="transmembrane region" description="Helical" evidence="7">
    <location>
        <begin position="476"/>
        <end position="495"/>
    </location>
</feature>
<gene>
    <name evidence="9" type="ORF">B0T11DRAFT_324645</name>
</gene>
<dbReference type="GO" id="GO:0016020">
    <property type="term" value="C:membrane"/>
    <property type="evidence" value="ECO:0007669"/>
    <property type="project" value="UniProtKB-SubCell"/>
</dbReference>
<evidence type="ECO:0000256" key="6">
    <source>
        <dbReference type="ARBA" id="ARBA00023136"/>
    </source>
</evidence>
<evidence type="ECO:0000313" key="10">
    <source>
        <dbReference type="Proteomes" id="UP000813385"/>
    </source>
</evidence>
<dbReference type="InterPro" id="IPR036259">
    <property type="entry name" value="MFS_trans_sf"/>
</dbReference>
<keyword evidence="3" id="KW-0813">Transport</keyword>
<dbReference type="GO" id="GO:0005351">
    <property type="term" value="F:carbohydrate:proton symporter activity"/>
    <property type="evidence" value="ECO:0007669"/>
    <property type="project" value="TreeGrafter"/>
</dbReference>
<sequence length="550" mass="61493">MAPRPGEEKHHVYHDVQVDAQKAGLNVDEAVTARITDDMLVEKSREAFRWKSKAGWRIVQIMIVMAANQAAYGIDWGVISSINSNDRWRNYYGFENSGHTIGIINALMSIGSFTGAPFLSLADKIGRRSVNFIGCFLTVIAAIIQAFAPNIRVLMFARWLLGFATALCTSSQYIAEVAPAHIRGNIVGVFGAFFQVGSLSIIGILMGFTKWDSDWSWRAAFLIQALFPAFVCVTIYLMCPESPRYMVMKGQREKARDMISKYFTASEDPNHPFVDLMMYQIDESIENSAVGFRATWDFRIFFTRKTMFRTLILLVYSVWQQWNGGGIIGMYIDPAMKDLGITKQLDILGINLGLTSTYFVFTLVGAYIIEKFRRRTLIFAGLISIICAQTAVTITGWQFDVNPTKGLSAAAVLFVFVNQVCSASFIATMHNLYPVELMSLPLRAKGMSLYTMFQGAASTVHNYGISMGISKIGYKIWAVYICFNFAMIGISYLIFPETGKLSLEEIDKIFETPNAPPVKLSVKIADAKWESIKLEKEAIRAGRSITVNEA</sequence>
<feature type="transmembrane region" description="Helical" evidence="7">
    <location>
        <begin position="99"/>
        <end position="122"/>
    </location>
</feature>
<evidence type="ECO:0000256" key="5">
    <source>
        <dbReference type="ARBA" id="ARBA00022989"/>
    </source>
</evidence>
<accession>A0A8K0X9U7</accession>
<feature type="transmembrane region" description="Helical" evidence="7">
    <location>
        <begin position="376"/>
        <end position="397"/>
    </location>
</feature>
<keyword evidence="4 7" id="KW-0812">Transmembrane</keyword>
<evidence type="ECO:0000256" key="3">
    <source>
        <dbReference type="ARBA" id="ARBA00022448"/>
    </source>
</evidence>
<dbReference type="PROSITE" id="PS50850">
    <property type="entry name" value="MFS"/>
    <property type="match status" value="1"/>
</dbReference>
<protein>
    <submittedName>
        <fullName evidence="9">General substrate transporter</fullName>
    </submittedName>
</protein>
<feature type="transmembrane region" description="Helical" evidence="7">
    <location>
        <begin position="409"/>
        <end position="433"/>
    </location>
</feature>
<feature type="transmembrane region" description="Helical" evidence="7">
    <location>
        <begin position="186"/>
        <end position="209"/>
    </location>
</feature>
<keyword evidence="10" id="KW-1185">Reference proteome</keyword>
<evidence type="ECO:0000259" key="8">
    <source>
        <dbReference type="PROSITE" id="PS50850"/>
    </source>
</evidence>
<dbReference type="InterPro" id="IPR050360">
    <property type="entry name" value="MFS_Sugar_Transporters"/>
</dbReference>
<evidence type="ECO:0000313" key="9">
    <source>
        <dbReference type="EMBL" id="KAH7376774.1"/>
    </source>
</evidence>
<dbReference type="InterPro" id="IPR020846">
    <property type="entry name" value="MFS_dom"/>
</dbReference>
<feature type="transmembrane region" description="Helical" evidence="7">
    <location>
        <begin position="347"/>
        <end position="369"/>
    </location>
</feature>
<organism evidence="9 10">
    <name type="scientific">Plectosphaerella cucumerina</name>
    <dbReference type="NCBI Taxonomy" id="40658"/>
    <lineage>
        <taxon>Eukaryota</taxon>
        <taxon>Fungi</taxon>
        <taxon>Dikarya</taxon>
        <taxon>Ascomycota</taxon>
        <taxon>Pezizomycotina</taxon>
        <taxon>Sordariomycetes</taxon>
        <taxon>Hypocreomycetidae</taxon>
        <taxon>Glomerellales</taxon>
        <taxon>Plectosphaerellaceae</taxon>
        <taxon>Plectosphaerella</taxon>
    </lineage>
</organism>
<dbReference type="AlphaFoldDB" id="A0A8K0X9U7"/>
<feature type="transmembrane region" description="Helical" evidence="7">
    <location>
        <begin position="215"/>
        <end position="239"/>
    </location>
</feature>
<evidence type="ECO:0000256" key="4">
    <source>
        <dbReference type="ARBA" id="ARBA00022692"/>
    </source>
</evidence>
<proteinExistence type="inferred from homology"/>
<dbReference type="InterPro" id="IPR005828">
    <property type="entry name" value="MFS_sugar_transport-like"/>
</dbReference>
<evidence type="ECO:0000256" key="2">
    <source>
        <dbReference type="ARBA" id="ARBA00010992"/>
    </source>
</evidence>
<comment type="caution">
    <text evidence="9">The sequence shown here is derived from an EMBL/GenBank/DDBJ whole genome shotgun (WGS) entry which is preliminary data.</text>
</comment>
<feature type="transmembrane region" description="Helical" evidence="7">
    <location>
        <begin position="129"/>
        <end position="148"/>
    </location>
</feature>
<evidence type="ECO:0000256" key="7">
    <source>
        <dbReference type="SAM" id="Phobius"/>
    </source>
</evidence>
<evidence type="ECO:0000256" key="1">
    <source>
        <dbReference type="ARBA" id="ARBA00004141"/>
    </source>
</evidence>
<dbReference type="SUPFAM" id="SSF103473">
    <property type="entry name" value="MFS general substrate transporter"/>
    <property type="match status" value="1"/>
</dbReference>
<dbReference type="Proteomes" id="UP000813385">
    <property type="component" value="Unassembled WGS sequence"/>
</dbReference>
<feature type="domain" description="Major facilitator superfamily (MFS) profile" evidence="8">
    <location>
        <begin position="61"/>
        <end position="499"/>
    </location>
</feature>
<dbReference type="PANTHER" id="PTHR48022:SF79">
    <property type="entry name" value="LACTOSE PERMEASE, PUTATIVE (AFU_ORTHOLOGUE AFUA_6G01860)-RELATED"/>
    <property type="match status" value="1"/>
</dbReference>
<dbReference type="PANTHER" id="PTHR48022">
    <property type="entry name" value="PLASTIDIC GLUCOSE TRANSPORTER 4"/>
    <property type="match status" value="1"/>
</dbReference>